<organism evidence="10 11">
    <name type="scientific">Malassezia cuniculi</name>
    <dbReference type="NCBI Taxonomy" id="948313"/>
    <lineage>
        <taxon>Eukaryota</taxon>
        <taxon>Fungi</taxon>
        <taxon>Dikarya</taxon>
        <taxon>Basidiomycota</taxon>
        <taxon>Ustilaginomycotina</taxon>
        <taxon>Malasseziomycetes</taxon>
        <taxon>Malasseziales</taxon>
        <taxon>Malasseziaceae</taxon>
        <taxon>Malassezia</taxon>
    </lineage>
</organism>
<dbReference type="EMBL" id="CP119877">
    <property type="protein sequence ID" value="WFD33805.1"/>
    <property type="molecule type" value="Genomic_DNA"/>
</dbReference>
<keyword evidence="11" id="KW-1185">Reference proteome</keyword>
<feature type="region of interest" description="Disordered" evidence="8">
    <location>
        <begin position="173"/>
        <end position="215"/>
    </location>
</feature>
<dbReference type="InterPro" id="IPR006984">
    <property type="entry name" value="Fcf1/UTP23"/>
</dbReference>
<keyword evidence="4" id="KW-0539">Nucleus</keyword>
<keyword evidence="2" id="KW-0690">Ribosome biogenesis</keyword>
<comment type="subcellular location">
    <subcellularLocation>
        <location evidence="1">Nucleus</location>
        <location evidence="1">Nucleolus</location>
    </subcellularLocation>
</comment>
<accession>A0AAF0EPB2</accession>
<dbReference type="Proteomes" id="UP001219933">
    <property type="component" value="Chromosome 1"/>
</dbReference>
<sequence length="215" mass="24282">MRQKRAKAYKRLLHQYVMHYGFREPWQVLIDNTFADSLVRYKVEDPMKQVGTVLDAKVKPMITQCCMEALYAAERSSNDDDRAHARKVIALAKGWERRMCNHKQALEPGVCLESVIGATNKHRYVLAADDVKVRRARRAAVPGLPILHYSSSVLVLEPMSTLTEDDIQQRRNGASAVSAVEKAILKKEQPKQAPEPPSIRPKRKRAKGPNPLSCA</sequence>
<evidence type="ECO:0000256" key="2">
    <source>
        <dbReference type="ARBA" id="ARBA00022517"/>
    </source>
</evidence>
<proteinExistence type="inferred from homology"/>
<dbReference type="AlphaFoldDB" id="A0AAF0EPB2"/>
<dbReference type="InterPro" id="IPR029060">
    <property type="entry name" value="PIN-like_dom_sf"/>
</dbReference>
<feature type="domain" description="UTP23 sensor motif region" evidence="9">
    <location>
        <begin position="202"/>
        <end position="214"/>
    </location>
</feature>
<dbReference type="GO" id="GO:0032040">
    <property type="term" value="C:small-subunit processome"/>
    <property type="evidence" value="ECO:0007669"/>
    <property type="project" value="InterPro"/>
</dbReference>
<keyword evidence="3" id="KW-0698">rRNA processing</keyword>
<evidence type="ECO:0000256" key="3">
    <source>
        <dbReference type="ARBA" id="ARBA00022552"/>
    </source>
</evidence>
<dbReference type="FunFam" id="3.40.50.1010:FF:000006">
    <property type="entry name" value="rRNA-processing protein UTP23 homolog"/>
    <property type="match status" value="1"/>
</dbReference>
<evidence type="ECO:0000313" key="11">
    <source>
        <dbReference type="Proteomes" id="UP001219933"/>
    </source>
</evidence>
<evidence type="ECO:0000259" key="9">
    <source>
        <dbReference type="Pfam" id="PF24779"/>
    </source>
</evidence>
<dbReference type="Pfam" id="PF04900">
    <property type="entry name" value="Fcf1"/>
    <property type="match status" value="1"/>
</dbReference>
<comment type="function">
    <text evidence="5">Involved in rRNA-processing and ribosome biogenesis.</text>
</comment>
<dbReference type="SUPFAM" id="SSF88723">
    <property type="entry name" value="PIN domain-like"/>
    <property type="match status" value="1"/>
</dbReference>
<evidence type="ECO:0000256" key="1">
    <source>
        <dbReference type="ARBA" id="ARBA00004604"/>
    </source>
</evidence>
<dbReference type="GO" id="GO:0006364">
    <property type="term" value="P:rRNA processing"/>
    <property type="evidence" value="ECO:0007669"/>
    <property type="project" value="UniProtKB-KW"/>
</dbReference>
<evidence type="ECO:0000256" key="6">
    <source>
        <dbReference type="ARBA" id="ARBA00038503"/>
    </source>
</evidence>
<comment type="similarity">
    <text evidence="6">Belongs to the UTP23/FCF1 family. UTP23 subfamily.</text>
</comment>
<dbReference type="InterPro" id="IPR057776">
    <property type="entry name" value="UTP23_sensor"/>
</dbReference>
<evidence type="ECO:0000313" key="10">
    <source>
        <dbReference type="EMBL" id="WFD33805.1"/>
    </source>
</evidence>
<dbReference type="Gene3D" id="3.40.50.1010">
    <property type="entry name" value="5'-nuclease"/>
    <property type="match status" value="1"/>
</dbReference>
<evidence type="ECO:0000256" key="8">
    <source>
        <dbReference type="SAM" id="MobiDB-lite"/>
    </source>
</evidence>
<name>A0AAF0EPB2_9BASI</name>
<evidence type="ECO:0000256" key="7">
    <source>
        <dbReference type="ARBA" id="ARBA00076388"/>
    </source>
</evidence>
<dbReference type="CDD" id="cd09865">
    <property type="entry name" value="PIN_ScUtp23p-like"/>
    <property type="match status" value="1"/>
</dbReference>
<protein>
    <recommendedName>
        <fullName evidence="7">U three protein 23</fullName>
    </recommendedName>
</protein>
<dbReference type="Pfam" id="PF24779">
    <property type="entry name" value="UTP23_sensor"/>
    <property type="match status" value="1"/>
</dbReference>
<gene>
    <name evidence="10" type="ORF">MCUN1_000625</name>
</gene>
<dbReference type="PANTHER" id="PTHR12416">
    <property type="entry name" value="RRNA-PROCESSING PROTEIN UTP23 HOMOLOG"/>
    <property type="match status" value="1"/>
</dbReference>
<reference evidence="10" key="1">
    <citation type="submission" date="2023-03" db="EMBL/GenBank/DDBJ databases">
        <title>Mating type loci evolution in Malassezia.</title>
        <authorList>
            <person name="Coelho M.A."/>
        </authorList>
    </citation>
    <scope>NUCLEOTIDE SEQUENCE</scope>
    <source>
        <strain evidence="10">CBS 11721</strain>
    </source>
</reference>
<evidence type="ECO:0000256" key="4">
    <source>
        <dbReference type="ARBA" id="ARBA00023242"/>
    </source>
</evidence>
<evidence type="ECO:0000256" key="5">
    <source>
        <dbReference type="ARBA" id="ARBA00037300"/>
    </source>
</evidence>